<dbReference type="Pfam" id="PF06452">
    <property type="entry name" value="CBM9_1"/>
    <property type="match status" value="1"/>
</dbReference>
<keyword evidence="1" id="KW-0732">Signal</keyword>
<dbReference type="InterPro" id="IPR010502">
    <property type="entry name" value="Carb-bd_dom_fam9"/>
</dbReference>
<sequence length="741" mass="84896">MARFVLLLAACCSLFSATVVAYPPAKQFALAHLQEQVKLDGNLDEHVWENATQIAVNTQNEPLERAASPVNTTAYLFDDGQFLYLGIDAKDPNPEAIRGALRDRDELWQDDNVGIIIDSLNDERNAFEFFVNAYGAQGDILATDFDTWVEDPSWDAIWYSAAQIHSDGYVVEMKIPLTVLNLPKTNEPITWGISIARNYPRDVFYRLSNVGFDLDIKCSFCQFDKLTGLANRTEHRDVLFTPHISASRHDSKEHVPGDWQSGDVDVEVGADLRWRINDETLLNATVNPDFSQVEADAVQLDVNTNFSLYYAEKRPFFLDGSSYFRTNQQELFYSRTIAEPDYGVKVTGKQGAHTYATLVADDANPSVLLPGNQGSSLVQLQDDVTNAVARYRYDWGQRSGVGMTLTQRQGGDYHNTVAALDGTYALNASDSFNYGLSYADTDNSALFVENWDVAADQSGKAISLALERTKRDYNLRGEYQQIDEDYRADMGYQPKADFREYVLGGGQTWYGDDGASITKWQYDLEWDKSFDLDGDLLEQEFEGYLYAEGPLVSTYELGMWHSEELYYGEYFIQNNGYVQFSIRPHQDLTYVLYADYGSRIDYSNARLGEGADIENSLSWDVNQHLQLKVNYNYSELDVDEQSVYRAQQWDLRLYYKFNIRSMLKVIWQFEDIDRNQQAYLYSQVHKRNRDFGSQVVYSYKMNPQSVFYLGYSDSGYQDDSLDELQRTERTFFTKISYAWQL</sequence>
<keyword evidence="4" id="KW-0378">Hydrolase</keyword>
<evidence type="ECO:0000259" key="3">
    <source>
        <dbReference type="Pfam" id="PF19313"/>
    </source>
</evidence>
<feature type="domain" description="Carbohydrate-binding" evidence="2">
    <location>
        <begin position="39"/>
        <end position="189"/>
    </location>
</feature>
<gene>
    <name evidence="4" type="ORF">TW72_07565</name>
</gene>
<dbReference type="GO" id="GO:0004553">
    <property type="term" value="F:hydrolase activity, hydrolyzing O-glycosyl compounds"/>
    <property type="evidence" value="ECO:0007669"/>
    <property type="project" value="InterPro"/>
</dbReference>
<dbReference type="Pfam" id="PF19313">
    <property type="entry name" value="DUF5916"/>
    <property type="match status" value="1"/>
</dbReference>
<dbReference type="RefSeq" id="WP_052698253.1">
    <property type="nucleotide sequence ID" value="NZ_JXXY01000015.1"/>
</dbReference>
<name>A0A0F4PK88_9GAMM</name>
<dbReference type="eggNOG" id="COG2091">
    <property type="taxonomic scope" value="Bacteria"/>
</dbReference>
<proteinExistence type="predicted"/>
<dbReference type="CDD" id="cd09618">
    <property type="entry name" value="CBM9_like_2"/>
    <property type="match status" value="1"/>
</dbReference>
<dbReference type="Gene3D" id="2.60.40.1190">
    <property type="match status" value="1"/>
</dbReference>
<dbReference type="GeneID" id="58228343"/>
<dbReference type="OrthoDB" id="9786766at2"/>
<dbReference type="AlphaFoldDB" id="A0A0F4PK88"/>
<evidence type="ECO:0000313" key="5">
    <source>
        <dbReference type="Proteomes" id="UP000033664"/>
    </source>
</evidence>
<feature type="domain" description="DUF5916" evidence="3">
    <location>
        <begin position="240"/>
        <end position="339"/>
    </location>
</feature>
<reference evidence="4 5" key="1">
    <citation type="journal article" date="2015" name="BMC Genomics">
        <title>Genome mining reveals unlocked bioactive potential of marine Gram-negative bacteria.</title>
        <authorList>
            <person name="Machado H."/>
            <person name="Sonnenschein E.C."/>
            <person name="Melchiorsen J."/>
            <person name="Gram L."/>
        </authorList>
    </citation>
    <scope>NUCLEOTIDE SEQUENCE [LARGE SCALE GENOMIC DNA]</scope>
    <source>
        <strain evidence="4 5">S3137</strain>
    </source>
</reference>
<evidence type="ECO:0000259" key="2">
    <source>
        <dbReference type="Pfam" id="PF06452"/>
    </source>
</evidence>
<keyword evidence="5" id="KW-1185">Reference proteome</keyword>
<comment type="caution">
    <text evidence="4">The sequence shown here is derived from an EMBL/GenBank/DDBJ whole genome shotgun (WGS) entry which is preliminary data.</text>
</comment>
<dbReference type="SUPFAM" id="SSF49344">
    <property type="entry name" value="CBD9-like"/>
    <property type="match status" value="1"/>
</dbReference>
<protein>
    <submittedName>
        <fullName evidence="4">Hydrolase</fullName>
    </submittedName>
</protein>
<dbReference type="InterPro" id="IPR045670">
    <property type="entry name" value="DUF5916"/>
</dbReference>
<feature type="chain" id="PRO_5002474200" evidence="1">
    <location>
        <begin position="22"/>
        <end position="741"/>
    </location>
</feature>
<evidence type="ECO:0000313" key="4">
    <source>
        <dbReference type="EMBL" id="KJZ00528.1"/>
    </source>
</evidence>
<dbReference type="PATRIC" id="fig|151081.8.peg.2726"/>
<feature type="signal peptide" evidence="1">
    <location>
        <begin position="1"/>
        <end position="21"/>
    </location>
</feature>
<dbReference type="EMBL" id="JXXZ01000006">
    <property type="protein sequence ID" value="KJZ00528.1"/>
    <property type="molecule type" value="Genomic_DNA"/>
</dbReference>
<accession>A0A0F4PK88</accession>
<dbReference type="GO" id="GO:0030246">
    <property type="term" value="F:carbohydrate binding"/>
    <property type="evidence" value="ECO:0007669"/>
    <property type="project" value="InterPro"/>
</dbReference>
<dbReference type="GO" id="GO:0016052">
    <property type="term" value="P:carbohydrate catabolic process"/>
    <property type="evidence" value="ECO:0007669"/>
    <property type="project" value="InterPro"/>
</dbReference>
<dbReference type="Proteomes" id="UP000033664">
    <property type="component" value="Unassembled WGS sequence"/>
</dbReference>
<organism evidence="4 5">
    <name type="scientific">Pseudoalteromonas ruthenica</name>
    <dbReference type="NCBI Taxonomy" id="151081"/>
    <lineage>
        <taxon>Bacteria</taxon>
        <taxon>Pseudomonadati</taxon>
        <taxon>Pseudomonadota</taxon>
        <taxon>Gammaproteobacteria</taxon>
        <taxon>Alteromonadales</taxon>
        <taxon>Pseudoalteromonadaceae</taxon>
        <taxon>Pseudoalteromonas</taxon>
    </lineage>
</organism>
<evidence type="ECO:0000256" key="1">
    <source>
        <dbReference type="SAM" id="SignalP"/>
    </source>
</evidence>